<gene>
    <name evidence="2" type="ORF">VHEMI08688</name>
</gene>
<feature type="region of interest" description="Disordered" evidence="1">
    <location>
        <begin position="1"/>
        <end position="72"/>
    </location>
</feature>
<reference evidence="2 3" key="1">
    <citation type="journal article" date="2015" name="Genome Announc.">
        <title>Draft Genome Sequence and Gene Annotation of the Entomopathogenic Fungus Verticillium hemipterigenum.</title>
        <authorList>
            <person name="Horn F."/>
            <person name="Habel A."/>
            <person name="Scharf D.H."/>
            <person name="Dworschak J."/>
            <person name="Brakhage A.A."/>
            <person name="Guthke R."/>
            <person name="Hertweck C."/>
            <person name="Linde J."/>
        </authorList>
    </citation>
    <scope>NUCLEOTIDE SEQUENCE [LARGE SCALE GENOMIC DNA]</scope>
</reference>
<protein>
    <submittedName>
        <fullName evidence="2">Uncharacterized protein</fullName>
    </submittedName>
</protein>
<keyword evidence="3" id="KW-1185">Reference proteome</keyword>
<accession>A0A0A1TNY2</accession>
<dbReference type="AlphaFoldDB" id="A0A0A1TNY2"/>
<dbReference type="EMBL" id="CDHN01000005">
    <property type="protein sequence ID" value="CEJ93073.1"/>
    <property type="molecule type" value="Genomic_DNA"/>
</dbReference>
<dbReference type="Proteomes" id="UP000039046">
    <property type="component" value="Unassembled WGS sequence"/>
</dbReference>
<feature type="compositionally biased region" description="Basic and acidic residues" evidence="1">
    <location>
        <begin position="105"/>
        <end position="139"/>
    </location>
</feature>
<dbReference type="OrthoDB" id="5209158at2759"/>
<name>A0A0A1TNY2_9HYPO</name>
<feature type="region of interest" description="Disordered" evidence="1">
    <location>
        <begin position="100"/>
        <end position="164"/>
    </location>
</feature>
<evidence type="ECO:0000313" key="3">
    <source>
        <dbReference type="Proteomes" id="UP000039046"/>
    </source>
</evidence>
<evidence type="ECO:0000313" key="2">
    <source>
        <dbReference type="EMBL" id="CEJ93073.1"/>
    </source>
</evidence>
<dbReference type="HOGENOM" id="CLU_129420_0_0_1"/>
<proteinExistence type="predicted"/>
<sequence>MSRMSIDMASPRSSTSTMRRPKRDTGFPESLDSCGTSRPHPDADLSPNATISQDDLVSMSDNRKRSRLPFLHRHKRNATHGFLSPQMAALHSVLSVTSIDTSTFEEPRRLSNDTESKTSDHSDNKENQSKRHDDDDRGDSPPTSPDDNDPNHDKANGITKWFRG</sequence>
<organism evidence="2 3">
    <name type="scientific">[Torrubiella] hemipterigena</name>
    <dbReference type="NCBI Taxonomy" id="1531966"/>
    <lineage>
        <taxon>Eukaryota</taxon>
        <taxon>Fungi</taxon>
        <taxon>Dikarya</taxon>
        <taxon>Ascomycota</taxon>
        <taxon>Pezizomycotina</taxon>
        <taxon>Sordariomycetes</taxon>
        <taxon>Hypocreomycetidae</taxon>
        <taxon>Hypocreales</taxon>
        <taxon>Clavicipitaceae</taxon>
        <taxon>Clavicipitaceae incertae sedis</taxon>
        <taxon>'Torrubiella' clade</taxon>
    </lineage>
</organism>
<evidence type="ECO:0000256" key="1">
    <source>
        <dbReference type="SAM" id="MobiDB-lite"/>
    </source>
</evidence>